<dbReference type="eggNOG" id="KOG0017">
    <property type="taxonomic scope" value="Eukaryota"/>
</dbReference>
<dbReference type="HOGENOM" id="CLU_1090685_0_0_1"/>
<dbReference type="VEuPathDB" id="FungiDB:CPUR_01378"/>
<keyword evidence="1" id="KW-0472">Membrane</keyword>
<protein>
    <submittedName>
        <fullName evidence="2">Uncharacterized protein</fullName>
    </submittedName>
</protein>
<reference evidence="2 3" key="1">
    <citation type="journal article" date="2013" name="PLoS Genet.">
        <title>Plant-symbiotic fungi as chemical engineers: Multi-genome analysis of the Clavicipitaceae reveals dynamics of alkaloid loci.</title>
        <authorList>
            <person name="Schardl C.L."/>
            <person name="Young C.A."/>
            <person name="Hesse U."/>
            <person name="Amyotte S.G."/>
            <person name="Andreeva K."/>
            <person name="Calie P.J."/>
            <person name="Fleetwood D.J."/>
            <person name="Haws D.C."/>
            <person name="Moore N."/>
            <person name="Oeser B."/>
            <person name="Panaccione D.G."/>
            <person name="Schweri K.K."/>
            <person name="Voisey C.R."/>
            <person name="Farman M.L."/>
            <person name="Jaromczyk J.W."/>
            <person name="Roe B.A."/>
            <person name="O'Sullivan D.M."/>
            <person name="Scott B."/>
            <person name="Tudzynski P."/>
            <person name="An Z."/>
            <person name="Arnaoudova E.G."/>
            <person name="Bullock C.T."/>
            <person name="Charlton N.D."/>
            <person name="Chen L."/>
            <person name="Cox M."/>
            <person name="Dinkins R.D."/>
            <person name="Florea S."/>
            <person name="Glenn A.E."/>
            <person name="Gordon A."/>
            <person name="Gueldener U."/>
            <person name="Harris D.R."/>
            <person name="Hollin W."/>
            <person name="Jaromczyk J."/>
            <person name="Johnson R.D."/>
            <person name="Khan A.K."/>
            <person name="Leistner E."/>
            <person name="Leuchtmann A."/>
            <person name="Li C."/>
            <person name="Liu J."/>
            <person name="Liu J."/>
            <person name="Liu M."/>
            <person name="Mace W."/>
            <person name="Machado C."/>
            <person name="Nagabhyru P."/>
            <person name="Pan J."/>
            <person name="Schmid J."/>
            <person name="Sugawara K."/>
            <person name="Steiner U."/>
            <person name="Takach J.E."/>
            <person name="Tanaka E."/>
            <person name="Webb J.S."/>
            <person name="Wilson E.V."/>
            <person name="Wiseman J.L."/>
            <person name="Yoshida R."/>
            <person name="Zeng Z."/>
        </authorList>
    </citation>
    <scope>NUCLEOTIDE SEQUENCE [LARGE SCALE GENOMIC DNA]</scope>
    <source>
        <strain evidence="2 3">20.1</strain>
    </source>
</reference>
<dbReference type="Proteomes" id="UP000016801">
    <property type="component" value="Unassembled WGS sequence"/>
</dbReference>
<organism evidence="2 3">
    <name type="scientific">Claviceps purpurea (strain 20.1)</name>
    <name type="common">Ergot fungus</name>
    <name type="synonym">Sphacelia segetum</name>
    <dbReference type="NCBI Taxonomy" id="1111077"/>
    <lineage>
        <taxon>Eukaryota</taxon>
        <taxon>Fungi</taxon>
        <taxon>Dikarya</taxon>
        <taxon>Ascomycota</taxon>
        <taxon>Pezizomycotina</taxon>
        <taxon>Sordariomycetes</taxon>
        <taxon>Hypocreomycetidae</taxon>
        <taxon>Hypocreales</taxon>
        <taxon>Clavicipitaceae</taxon>
        <taxon>Claviceps</taxon>
    </lineage>
</organism>
<dbReference type="EMBL" id="CAGA01000006">
    <property type="protein sequence ID" value="CCE27904.1"/>
    <property type="molecule type" value="Genomic_DNA"/>
</dbReference>
<keyword evidence="1" id="KW-1133">Transmembrane helix</keyword>
<accession>M1WAV2</accession>
<dbReference type="AlphaFoldDB" id="M1WAV2"/>
<name>M1WAV2_CLAP2</name>
<keyword evidence="1" id="KW-0812">Transmembrane</keyword>
<comment type="caution">
    <text evidence="2">The sequence shown here is derived from an EMBL/GenBank/DDBJ whole genome shotgun (WGS) entry which is preliminary data.</text>
</comment>
<sequence>MVRELKGLAKDDPIEKSRFVICGDRDDEKLYFLTQSPTLQRAAQRLAVALAPSLSTRKIILFARDIIQAYVQSLTSLNRVIIAKLPREIAHLYPPDTVILVIKPLYGLAESGTHWWSTYFKYHCEKLKMEPSTFDQCLLITTAESGCFGIIGIQTDDTLGLGDKDFLEHEETELRKAGFAAKPKQVLTPEDPIVFIVFWVISCCLGFFYDYRGSSSFIRKRKSASVLEDGKQEDGIQIVDVSFCMHALDCFPDEPTVYSRLISP</sequence>
<evidence type="ECO:0000313" key="3">
    <source>
        <dbReference type="Proteomes" id="UP000016801"/>
    </source>
</evidence>
<evidence type="ECO:0000256" key="1">
    <source>
        <dbReference type="SAM" id="Phobius"/>
    </source>
</evidence>
<keyword evidence="3" id="KW-1185">Reference proteome</keyword>
<gene>
    <name evidence="2" type="ORF">CPUR_01378</name>
</gene>
<proteinExistence type="predicted"/>
<feature type="transmembrane region" description="Helical" evidence="1">
    <location>
        <begin position="193"/>
        <end position="211"/>
    </location>
</feature>
<dbReference type="OrthoDB" id="4948765at2759"/>
<evidence type="ECO:0000313" key="2">
    <source>
        <dbReference type="EMBL" id="CCE27904.1"/>
    </source>
</evidence>
<dbReference type="STRING" id="1111077.M1WAV2"/>